<proteinExistence type="predicted"/>
<sequence>MAMAMPMPGSTAALLHRPWRGPRLAPPLHLPHKQHLITPRAQASSSVDVLRTSTPYASPFCPQVAEAVKVLLPEFMEIDGLVATNINRVLDAYANARVGSHHFAGTTGYGHNDAGGREALDLAFANIVGSEAAIVRSQLYSGTHAIACALYAALRPGGELLAVAGAPYDTLEEVIGLRGSPRHGSLKEFGVSYRELPLHEDGGLDWHALETAIRPETQCALIQRSCGYSWRKTLTIAEIERAIIIIKAQNPDCVVVVDNCYGEFVETTEPTAVGADLMAGSLIKNPGGTIAPCGGYVAGKQEWVEAAAARLSAPGIGMNAGSTSGEVMRLLFQGLFLAPQMVGESIKGGLLVAEVMAAEGYKVSPPPRVRRHDIIQAVQLGNRERLLAFCAAVQKRCPVGAYILPVAGATSGYGDEVVFADGTFVDGSTSELSCDGPLREPFVVFCQGGTHWAHWAIALEAVLEALKKL</sequence>
<evidence type="ECO:0000313" key="1">
    <source>
        <dbReference type="EMBL" id="KAG0558735.1"/>
    </source>
</evidence>
<name>A0A8T0GJH4_CERPU</name>
<evidence type="ECO:0000313" key="2">
    <source>
        <dbReference type="Proteomes" id="UP000822688"/>
    </source>
</evidence>
<reference evidence="1" key="1">
    <citation type="submission" date="2020-06" db="EMBL/GenBank/DDBJ databases">
        <title>WGS assembly of Ceratodon purpureus strain R40.</title>
        <authorList>
            <person name="Carey S.B."/>
            <person name="Jenkins J."/>
            <person name="Shu S."/>
            <person name="Lovell J.T."/>
            <person name="Sreedasyam A."/>
            <person name="Maumus F."/>
            <person name="Tiley G.P."/>
            <person name="Fernandez-Pozo N."/>
            <person name="Barry K."/>
            <person name="Chen C."/>
            <person name="Wang M."/>
            <person name="Lipzen A."/>
            <person name="Daum C."/>
            <person name="Saski C.A."/>
            <person name="Payton A.C."/>
            <person name="Mcbreen J.C."/>
            <person name="Conrad R.E."/>
            <person name="Kollar L.M."/>
            <person name="Olsson S."/>
            <person name="Huttunen S."/>
            <person name="Landis J.B."/>
            <person name="Wickett N.J."/>
            <person name="Johnson M.G."/>
            <person name="Rensing S.A."/>
            <person name="Grimwood J."/>
            <person name="Schmutz J."/>
            <person name="Mcdaniel S.F."/>
        </authorList>
    </citation>
    <scope>NUCLEOTIDE SEQUENCE</scope>
    <source>
        <strain evidence="1">R40</strain>
    </source>
</reference>
<dbReference type="Pfam" id="PF06838">
    <property type="entry name" value="Met_gamma_lyase"/>
    <property type="match status" value="1"/>
</dbReference>
<keyword evidence="2" id="KW-1185">Reference proteome</keyword>
<dbReference type="InterPro" id="IPR015424">
    <property type="entry name" value="PyrdxlP-dep_Trfase"/>
</dbReference>
<dbReference type="Gene3D" id="3.90.1150.60">
    <property type="entry name" value="Methioning gamme-lyase, C-terminal domain"/>
    <property type="match status" value="1"/>
</dbReference>
<dbReference type="AlphaFoldDB" id="A0A8T0GJH4"/>
<protein>
    <submittedName>
        <fullName evidence="1">Uncharacterized protein</fullName>
    </submittedName>
</protein>
<gene>
    <name evidence="1" type="ORF">KC19_10G049800</name>
</gene>
<dbReference type="SUPFAM" id="SSF53383">
    <property type="entry name" value="PLP-dependent transferases"/>
    <property type="match status" value="1"/>
</dbReference>
<dbReference type="InterPro" id="IPR015421">
    <property type="entry name" value="PyrdxlP-dep_Trfase_major"/>
</dbReference>
<dbReference type="PANTHER" id="PTHR46658">
    <property type="entry name" value="CYS OR MET METABOLISM PYRIDOXAL-PHOSPHATE-DEPENDENT ENZYME"/>
    <property type="match status" value="1"/>
</dbReference>
<dbReference type="PANTHER" id="PTHR46658:SF1">
    <property type="entry name" value="CYS OR MET METABOLISM PYRIDOXAL-PHOSPHATE-DEPENDENT ENZYME"/>
    <property type="match status" value="1"/>
</dbReference>
<accession>A0A8T0GJH4</accession>
<dbReference type="Proteomes" id="UP000822688">
    <property type="component" value="Chromosome 10"/>
</dbReference>
<comment type="caution">
    <text evidence="1">The sequence shown here is derived from an EMBL/GenBank/DDBJ whole genome shotgun (WGS) entry which is preliminary data.</text>
</comment>
<dbReference type="InterPro" id="IPR009651">
    <property type="entry name" value="Met_g_lyase_put"/>
</dbReference>
<dbReference type="EMBL" id="CM026431">
    <property type="protein sequence ID" value="KAG0558735.1"/>
    <property type="molecule type" value="Genomic_DNA"/>
</dbReference>
<organism evidence="1 2">
    <name type="scientific">Ceratodon purpureus</name>
    <name type="common">Fire moss</name>
    <name type="synonym">Dicranum purpureum</name>
    <dbReference type="NCBI Taxonomy" id="3225"/>
    <lineage>
        <taxon>Eukaryota</taxon>
        <taxon>Viridiplantae</taxon>
        <taxon>Streptophyta</taxon>
        <taxon>Embryophyta</taxon>
        <taxon>Bryophyta</taxon>
        <taxon>Bryophytina</taxon>
        <taxon>Bryopsida</taxon>
        <taxon>Dicranidae</taxon>
        <taxon>Pseudoditrichales</taxon>
        <taxon>Ditrichaceae</taxon>
        <taxon>Ceratodon</taxon>
    </lineage>
</organism>
<dbReference type="Gene3D" id="3.40.640.10">
    <property type="entry name" value="Type I PLP-dependent aspartate aminotransferase-like (Major domain)"/>
    <property type="match status" value="1"/>
</dbReference>